<dbReference type="GeneID" id="29938595"/>
<protein>
    <submittedName>
        <fullName evidence="3">Acetyltransferase</fullName>
    </submittedName>
</protein>
<dbReference type="InterPro" id="IPR016181">
    <property type="entry name" value="Acyl_CoA_acyltransferase"/>
</dbReference>
<evidence type="ECO:0000259" key="2">
    <source>
        <dbReference type="PROSITE" id="PS51729"/>
    </source>
</evidence>
<feature type="domain" description="N-acetyltransferase" evidence="2">
    <location>
        <begin position="9"/>
        <end position="96"/>
    </location>
</feature>
<reference evidence="3 4" key="2">
    <citation type="journal article" date="2016" name="Genome Announc.">
        <title>Draft Genome Sequence of a Versatile Hydrocarbon-Degrading Bacterium, Rhodococcus pyridinivorans Strain KG-16, Collected from Oil Fields in India.</title>
        <authorList>
            <person name="Aggarwal R.K."/>
            <person name="Dawar C."/>
            <person name="Phanindranath R."/>
            <person name="Mutnuri L."/>
            <person name="Dayal A.M."/>
        </authorList>
    </citation>
    <scope>NUCLEOTIDE SEQUENCE [LARGE SCALE GENOMIC DNA]</scope>
    <source>
        <strain evidence="3 4">KG-16</strain>
    </source>
</reference>
<dbReference type="InterPro" id="IPR031165">
    <property type="entry name" value="GNAT_YJDJ"/>
</dbReference>
<dbReference type="PROSITE" id="PS51186">
    <property type="entry name" value="GNAT"/>
    <property type="match status" value="1"/>
</dbReference>
<dbReference type="PROSITE" id="PS51729">
    <property type="entry name" value="GNAT_YJDJ"/>
    <property type="match status" value="1"/>
</dbReference>
<gene>
    <name evidence="3" type="ORF">Z045_14990</name>
</gene>
<dbReference type="Gene3D" id="3.40.630.30">
    <property type="match status" value="1"/>
</dbReference>
<dbReference type="PATRIC" id="fig|1441730.3.peg.3117"/>
<evidence type="ECO:0000313" key="3">
    <source>
        <dbReference type="EMBL" id="KSZ57871.1"/>
    </source>
</evidence>
<organism evidence="3 4">
    <name type="scientific">Rhodococcus pyridinivorans KG-16</name>
    <dbReference type="NCBI Taxonomy" id="1441730"/>
    <lineage>
        <taxon>Bacteria</taxon>
        <taxon>Bacillati</taxon>
        <taxon>Actinomycetota</taxon>
        <taxon>Actinomycetes</taxon>
        <taxon>Mycobacteriales</taxon>
        <taxon>Nocardiaceae</taxon>
        <taxon>Rhodococcus</taxon>
    </lineage>
</organism>
<feature type="domain" description="N-acetyltransferase" evidence="1">
    <location>
        <begin position="1"/>
        <end position="96"/>
    </location>
</feature>
<keyword evidence="3" id="KW-0808">Transferase</keyword>
<comment type="caution">
    <text evidence="3">The sequence shown here is derived from an EMBL/GenBank/DDBJ whole genome shotgun (WGS) entry which is preliminary data.</text>
</comment>
<evidence type="ECO:0000313" key="4">
    <source>
        <dbReference type="Proteomes" id="UP000053060"/>
    </source>
</evidence>
<proteinExistence type="predicted"/>
<sequence>MSDSSVTVVHNAEKQRYEVRDDDAVVGYTQYHPDDDGRLVFDHTEIDKGYSGQGLGGKLVGFALDDVRERGKRIVAICSYVDKFIEKHPDYRDLTD</sequence>
<dbReference type="EMBL" id="AZXY01000007">
    <property type="protein sequence ID" value="KSZ57871.1"/>
    <property type="molecule type" value="Genomic_DNA"/>
</dbReference>
<dbReference type="AlphaFoldDB" id="A0A0V9UIR1"/>
<dbReference type="GO" id="GO:0016747">
    <property type="term" value="F:acyltransferase activity, transferring groups other than amino-acyl groups"/>
    <property type="evidence" value="ECO:0007669"/>
    <property type="project" value="InterPro"/>
</dbReference>
<dbReference type="PANTHER" id="PTHR31435">
    <property type="entry name" value="PROTEIN NATD1"/>
    <property type="match status" value="1"/>
</dbReference>
<name>A0A0V9UIR1_9NOCA</name>
<dbReference type="PANTHER" id="PTHR31435:SF10">
    <property type="entry name" value="BSR4717 PROTEIN"/>
    <property type="match status" value="1"/>
</dbReference>
<dbReference type="Pfam" id="PF14542">
    <property type="entry name" value="Acetyltransf_CG"/>
    <property type="match status" value="1"/>
</dbReference>
<dbReference type="CDD" id="cd04301">
    <property type="entry name" value="NAT_SF"/>
    <property type="match status" value="1"/>
</dbReference>
<dbReference type="SUPFAM" id="SSF55729">
    <property type="entry name" value="Acyl-CoA N-acyltransferases (Nat)"/>
    <property type="match status" value="1"/>
</dbReference>
<evidence type="ECO:0000259" key="1">
    <source>
        <dbReference type="PROSITE" id="PS51186"/>
    </source>
</evidence>
<dbReference type="RefSeq" id="WP_024102424.1">
    <property type="nucleotide sequence ID" value="NZ_AZXY01000007.1"/>
</dbReference>
<reference evidence="4" key="1">
    <citation type="submission" date="2015-01" db="EMBL/GenBank/DDBJ databases">
        <title>Draft genome sequence of Rhodococcus pyridinivorans strain KG-16, a hydrocarbon-degrading bacterium.</title>
        <authorList>
            <person name="Aggarwal R.K."/>
            <person name="Dawar C."/>
        </authorList>
    </citation>
    <scope>NUCLEOTIDE SEQUENCE [LARGE SCALE GENOMIC DNA]</scope>
    <source>
        <strain evidence="4">KG-16</strain>
    </source>
</reference>
<dbReference type="InterPro" id="IPR000182">
    <property type="entry name" value="GNAT_dom"/>
</dbReference>
<accession>A0A0V9UIR1</accession>
<dbReference type="Proteomes" id="UP000053060">
    <property type="component" value="Unassembled WGS sequence"/>
</dbReference>
<dbReference type="InterPro" id="IPR045057">
    <property type="entry name" value="Gcn5-rel_NAT"/>
</dbReference>